<dbReference type="Proteomes" id="UP001072034">
    <property type="component" value="Unassembled WGS sequence"/>
</dbReference>
<reference evidence="4" key="1">
    <citation type="submission" date="2022-10" db="EMBL/GenBank/DDBJ databases">
        <title>Genome sequence of Actinomyces israelii ATCC 10048.</title>
        <authorList>
            <person name="Watt R.M."/>
            <person name="Tong W.M."/>
        </authorList>
    </citation>
    <scope>NUCLEOTIDE SEQUENCE</scope>
    <source>
        <strain evidence="4">ATCC 10048</strain>
    </source>
</reference>
<evidence type="ECO:0000256" key="2">
    <source>
        <dbReference type="SAM" id="Phobius"/>
    </source>
</evidence>
<feature type="transmembrane region" description="Helical" evidence="2">
    <location>
        <begin position="262"/>
        <end position="283"/>
    </location>
</feature>
<keyword evidence="2" id="KW-0812">Transmembrane</keyword>
<feature type="compositionally biased region" description="Low complexity" evidence="1">
    <location>
        <begin position="148"/>
        <end position="159"/>
    </location>
</feature>
<organism evidence="4 5">
    <name type="scientific">Actinomyces israelii</name>
    <dbReference type="NCBI Taxonomy" id="1659"/>
    <lineage>
        <taxon>Bacteria</taxon>
        <taxon>Bacillati</taxon>
        <taxon>Actinomycetota</taxon>
        <taxon>Actinomycetes</taxon>
        <taxon>Actinomycetales</taxon>
        <taxon>Actinomycetaceae</taxon>
        <taxon>Actinomyces</taxon>
    </lineage>
</organism>
<accession>A0ABT4ICK8</accession>
<name>A0ABT4ICK8_9ACTO</name>
<comment type="caution">
    <text evidence="4">The sequence shown here is derived from an EMBL/GenBank/DDBJ whole genome shotgun (WGS) entry which is preliminary data.</text>
</comment>
<gene>
    <name evidence="4" type="ORF">OHJ16_15710</name>
</gene>
<feature type="signal peptide" evidence="3">
    <location>
        <begin position="1"/>
        <end position="24"/>
    </location>
</feature>
<evidence type="ECO:0000313" key="5">
    <source>
        <dbReference type="Proteomes" id="UP001072034"/>
    </source>
</evidence>
<feature type="region of interest" description="Disordered" evidence="1">
    <location>
        <begin position="146"/>
        <end position="194"/>
    </location>
</feature>
<feature type="chain" id="PRO_5046000099" evidence="3">
    <location>
        <begin position="25"/>
        <end position="308"/>
    </location>
</feature>
<keyword evidence="2" id="KW-0472">Membrane</keyword>
<sequence>MRALPGLGALLLLAALLAGPQALAQTSPPSPEPAAPGMTAPQVQEWINRRGQDMIHQEVARDASAGSPVNVETWSDGVLDATDLEDPTDPTNTWAAVISTAEGPVGVLVVEADGSEPSAMVQRDPELAAALTALPERAIVLREPAPPSAAAAASPTLSPRPSPGTTTDSAEDPAATAQDDADGGGADDGADTYADIADPAASDAWYALTDDVVTALDEQAATGLAGPVGLSAYAQVLHDRAHGIVDTDKTDTRKGSHTLDLAIVYTGVGVLAIGAVIVTTTFVHERRVMAPLRESPDSRAAEDADRAP</sequence>
<keyword evidence="5" id="KW-1185">Reference proteome</keyword>
<dbReference type="RefSeq" id="WP_268918675.1">
    <property type="nucleotide sequence ID" value="NZ_JAPTMY010000056.1"/>
</dbReference>
<evidence type="ECO:0000256" key="3">
    <source>
        <dbReference type="SAM" id="SignalP"/>
    </source>
</evidence>
<keyword evidence="3" id="KW-0732">Signal</keyword>
<dbReference type="EMBL" id="JAPTMY010000056">
    <property type="protein sequence ID" value="MCZ0859479.1"/>
    <property type="molecule type" value="Genomic_DNA"/>
</dbReference>
<proteinExistence type="predicted"/>
<evidence type="ECO:0000256" key="1">
    <source>
        <dbReference type="SAM" id="MobiDB-lite"/>
    </source>
</evidence>
<evidence type="ECO:0000313" key="4">
    <source>
        <dbReference type="EMBL" id="MCZ0859479.1"/>
    </source>
</evidence>
<keyword evidence="2" id="KW-1133">Transmembrane helix</keyword>
<protein>
    <submittedName>
        <fullName evidence="4">Uncharacterized protein</fullName>
    </submittedName>
</protein>